<keyword evidence="3" id="KW-1185">Reference proteome</keyword>
<dbReference type="eggNOG" id="ENOG5031CVU">
    <property type="taxonomic scope" value="Bacteria"/>
</dbReference>
<protein>
    <submittedName>
        <fullName evidence="2">Uncharacterized protein</fullName>
    </submittedName>
</protein>
<feature type="compositionally biased region" description="Polar residues" evidence="1">
    <location>
        <begin position="158"/>
        <end position="175"/>
    </location>
</feature>
<reference evidence="2 3" key="1">
    <citation type="journal article" date="2010" name="BMC Genomics">
        <title>Complete genome sequence and lifestyle of black-pigmented Corynebacterium aurimucosum ATCC 700975 (formerly C. nigricans CN-1) isolated from a vaginal swab of a woman with spontaneous abortion.</title>
        <authorList>
            <person name="Trost E."/>
            <person name="Gotker S."/>
            <person name="Schneider J."/>
            <person name="Schneiker-Bekel S."/>
            <person name="Szczepanowski R."/>
            <person name="Tilker A."/>
            <person name="Viehoever P."/>
            <person name="Arnold W."/>
            <person name="Bekel T."/>
            <person name="Blom J."/>
            <person name="Gartemann K.H."/>
            <person name="Linke B."/>
            <person name="Goesmann A."/>
            <person name="Puhler A."/>
            <person name="Shukla S.K."/>
            <person name="Tauch A."/>
        </authorList>
    </citation>
    <scope>NUCLEOTIDE SEQUENCE [LARGE SCALE GENOMIC DNA]</scope>
    <source>
        <strain evidence="3">ATCC 700975 / DSM 44827 / CIP 107346 / CN-1</strain>
    </source>
</reference>
<evidence type="ECO:0000313" key="2">
    <source>
        <dbReference type="EMBL" id="ACP32527.1"/>
    </source>
</evidence>
<feature type="region of interest" description="Disordered" evidence="1">
    <location>
        <begin position="158"/>
        <end position="177"/>
    </location>
</feature>
<sequence>MRLPVSCSAPSAGVEARWPRPRWLPRPGGRCVARKHRRCRPAQSGSSRSLLRHPLVKCPPPPRRRPSLSAPQYQAPPHKDEPHGSRHQPADLAGGSAQGLPHVREVPPSHHRRRRSPGTRESASHGSVETTYRVLYQWQRQGGACTSYYGAASVVSVTDTPNSETPTNETQQPSGTAMRAQTAAKKLGIYLPATPEEFQANAVTHAQLRDLQENPPEWLATLRREGPHPRPVVAQKLGISVTALKKNEMDRPLTTAEIKELLSAMPEWLEAARKAHAEERSEA</sequence>
<dbReference type="HOGENOM" id="CLU_982502_0_0_11"/>
<evidence type="ECO:0000313" key="3">
    <source>
        <dbReference type="Proteomes" id="UP000002077"/>
    </source>
</evidence>
<dbReference type="Pfam" id="PF19460">
    <property type="entry name" value="DUF5997"/>
    <property type="match status" value="1"/>
</dbReference>
<dbReference type="STRING" id="548476.cauri_0930"/>
<feature type="region of interest" description="Disordered" evidence="1">
    <location>
        <begin position="1"/>
        <end position="128"/>
    </location>
</feature>
<dbReference type="InterPro" id="IPR046039">
    <property type="entry name" value="DUF5997"/>
</dbReference>
<dbReference type="Proteomes" id="UP000002077">
    <property type="component" value="Chromosome"/>
</dbReference>
<name>C3PFC3_CORA7</name>
<proteinExistence type="predicted"/>
<dbReference type="KEGG" id="car:cauri_0930"/>
<dbReference type="EMBL" id="CP001601">
    <property type="protein sequence ID" value="ACP32527.1"/>
    <property type="molecule type" value="Genomic_DNA"/>
</dbReference>
<gene>
    <name evidence="2" type="ordered locus">cauri_0930</name>
</gene>
<feature type="compositionally biased region" description="Polar residues" evidence="1">
    <location>
        <begin position="119"/>
        <end position="128"/>
    </location>
</feature>
<dbReference type="AlphaFoldDB" id="C3PFC3"/>
<evidence type="ECO:0000256" key="1">
    <source>
        <dbReference type="SAM" id="MobiDB-lite"/>
    </source>
</evidence>
<accession>C3PFC3</accession>
<organism evidence="2 3">
    <name type="scientific">Corynebacterium aurimucosum (strain ATCC 700975 / DSM 44827 / CIP 107346 / CN-1)</name>
    <name type="common">Corynebacterium nigricans</name>
    <dbReference type="NCBI Taxonomy" id="548476"/>
    <lineage>
        <taxon>Bacteria</taxon>
        <taxon>Bacillati</taxon>
        <taxon>Actinomycetota</taxon>
        <taxon>Actinomycetes</taxon>
        <taxon>Mycobacteriales</taxon>
        <taxon>Corynebacteriaceae</taxon>
        <taxon>Corynebacterium</taxon>
    </lineage>
</organism>